<dbReference type="Proteomes" id="UP001162501">
    <property type="component" value="Chromosome 14"/>
</dbReference>
<name>A0ACB0E3L3_RANTA</name>
<accession>A0ACB0E3L3</accession>
<protein>
    <submittedName>
        <fullName evidence="1">Uncharacterized protein</fullName>
    </submittedName>
</protein>
<organism evidence="1 2">
    <name type="scientific">Rangifer tarandus platyrhynchus</name>
    <name type="common">Svalbard reindeer</name>
    <dbReference type="NCBI Taxonomy" id="3082113"/>
    <lineage>
        <taxon>Eukaryota</taxon>
        <taxon>Metazoa</taxon>
        <taxon>Chordata</taxon>
        <taxon>Craniata</taxon>
        <taxon>Vertebrata</taxon>
        <taxon>Euteleostomi</taxon>
        <taxon>Mammalia</taxon>
        <taxon>Eutheria</taxon>
        <taxon>Laurasiatheria</taxon>
        <taxon>Artiodactyla</taxon>
        <taxon>Ruminantia</taxon>
        <taxon>Pecora</taxon>
        <taxon>Cervidae</taxon>
        <taxon>Odocoileinae</taxon>
        <taxon>Rangifer</taxon>
    </lineage>
</organism>
<gene>
    <name evidence="1" type="ORF">MRATA1EN3_LOCUS6266</name>
</gene>
<reference evidence="1" key="1">
    <citation type="submission" date="2023-05" db="EMBL/GenBank/DDBJ databases">
        <authorList>
            <consortium name="ELIXIR-Norway"/>
        </authorList>
    </citation>
    <scope>NUCLEOTIDE SEQUENCE</scope>
</reference>
<proteinExistence type="predicted"/>
<evidence type="ECO:0000313" key="2">
    <source>
        <dbReference type="Proteomes" id="UP001162501"/>
    </source>
</evidence>
<sequence>MRSEGAAPGPVAPLCGVLSLVLGALLGRGKRPGTRGVSSAGAREVLRGPREPGREGAGVVLGTWVRVLVSGREAAPPLDRRPQLGAAPAARGAGSVVLEPGSRRRRAPSLPGTGAGGREPVRRKPRSSGNRRCTHRYRAEKRVRAQIESAGSADEPSNRAGIVAQRAANRGGEDVIPLQDIILEGAREAACLIEDAQPLCGQTPQQTLWYLRKAKTFHAGEVALIKKGERGRKQKEGRESTWEGRKPASSGFRKLALKTLG</sequence>
<evidence type="ECO:0000313" key="1">
    <source>
        <dbReference type="EMBL" id="CAI9695053.1"/>
    </source>
</evidence>
<dbReference type="EMBL" id="OX596098">
    <property type="protein sequence ID" value="CAI9695053.1"/>
    <property type="molecule type" value="Genomic_DNA"/>
</dbReference>